<dbReference type="Proteomes" id="UP000009881">
    <property type="component" value="Unassembled WGS sequence"/>
</dbReference>
<reference evidence="2 3" key="1">
    <citation type="journal article" date="2013" name="Genome Announc.">
        <title>Draft Genome Sequence of an Alphaproteobacterium, Caenispirillum salinarum AK4(T), Isolated from a Solar Saltern.</title>
        <authorList>
            <person name="Khatri I."/>
            <person name="Singh A."/>
            <person name="Korpole S."/>
            <person name="Pinnaka A.K."/>
            <person name="Subramanian S."/>
        </authorList>
    </citation>
    <scope>NUCLEOTIDE SEQUENCE [LARGE SCALE GENOMIC DNA]</scope>
    <source>
        <strain evidence="2 3">AK4</strain>
    </source>
</reference>
<sequence length="182" mass="20082">MDAIGRIMAGVLANGGSTDYFACETELDLIHDHLVQRGIPRELLAEPHFQFRDARSTYAPGGRFDPAAMLSTLRRAYADMHGKVSGTVFFTGEMDWSLDPGLPGVDDLVSYERQVNAVVTDSPFSAICQYDARLFDGELLFQILKAHPLMLVRNQIVPNPYYEPPSEAEARACCDGHAHGHA</sequence>
<evidence type="ECO:0000313" key="2">
    <source>
        <dbReference type="EMBL" id="EKV31563.1"/>
    </source>
</evidence>
<name>K9HMM5_9PROT</name>
<accession>K9HMM5</accession>
<organism evidence="2 3">
    <name type="scientific">Caenispirillum salinarum AK4</name>
    <dbReference type="NCBI Taxonomy" id="1238182"/>
    <lineage>
        <taxon>Bacteria</taxon>
        <taxon>Pseudomonadati</taxon>
        <taxon>Pseudomonadota</taxon>
        <taxon>Alphaproteobacteria</taxon>
        <taxon>Rhodospirillales</taxon>
        <taxon>Novispirillaceae</taxon>
        <taxon>Caenispirillum</taxon>
    </lineage>
</organism>
<dbReference type="InterPro" id="IPR025847">
    <property type="entry name" value="MEDS_domain"/>
</dbReference>
<keyword evidence="3" id="KW-1185">Reference proteome</keyword>
<dbReference type="eggNOG" id="COG2197">
    <property type="taxonomic scope" value="Bacteria"/>
</dbReference>
<comment type="caution">
    <text evidence="2">The sequence shown here is derived from an EMBL/GenBank/DDBJ whole genome shotgun (WGS) entry which is preliminary data.</text>
</comment>
<dbReference type="STRING" id="1238182.C882_3936"/>
<gene>
    <name evidence="2" type="ORF">C882_3936</name>
</gene>
<dbReference type="EMBL" id="ANHY01000006">
    <property type="protein sequence ID" value="EKV31563.1"/>
    <property type="molecule type" value="Genomic_DNA"/>
</dbReference>
<proteinExistence type="predicted"/>
<protein>
    <recommendedName>
        <fullName evidence="1">MEDS domain-containing protein</fullName>
    </recommendedName>
</protein>
<evidence type="ECO:0000259" key="1">
    <source>
        <dbReference type="Pfam" id="PF14417"/>
    </source>
</evidence>
<evidence type="ECO:0000313" key="3">
    <source>
        <dbReference type="Proteomes" id="UP000009881"/>
    </source>
</evidence>
<feature type="domain" description="MEDS" evidence="1">
    <location>
        <begin position="12"/>
        <end position="148"/>
    </location>
</feature>
<dbReference type="Pfam" id="PF14417">
    <property type="entry name" value="MEDS"/>
    <property type="match status" value="1"/>
</dbReference>
<dbReference type="AlphaFoldDB" id="K9HMM5"/>